<dbReference type="EMBL" id="CAJPEV010000109">
    <property type="protein sequence ID" value="CAG0880721.1"/>
    <property type="molecule type" value="Genomic_DNA"/>
</dbReference>
<organism evidence="1">
    <name type="scientific">Darwinula stevensoni</name>
    <dbReference type="NCBI Taxonomy" id="69355"/>
    <lineage>
        <taxon>Eukaryota</taxon>
        <taxon>Metazoa</taxon>
        <taxon>Ecdysozoa</taxon>
        <taxon>Arthropoda</taxon>
        <taxon>Crustacea</taxon>
        <taxon>Oligostraca</taxon>
        <taxon>Ostracoda</taxon>
        <taxon>Podocopa</taxon>
        <taxon>Podocopida</taxon>
        <taxon>Darwinulocopina</taxon>
        <taxon>Darwinuloidea</taxon>
        <taxon>Darwinulidae</taxon>
        <taxon>Darwinula</taxon>
    </lineage>
</organism>
<accession>A0A7R8X042</accession>
<gene>
    <name evidence="1" type="ORF">DSTB1V02_LOCUS1214</name>
</gene>
<sequence length="285" mass="32307">FAFKELGKSLKSPRTREVNHLNRLDYTQPREVIDRHAKELHYPLVVFFIGVNHNKQDLLGSHMCHMEVQREEEEEMRLDFSTKDFLGRLMIKLHNQGKRIGLNPCDKLGLLQLPIENLSVGYPLTPYSSASFDSWVASTLASLISDDISTSFSAALAYSGARALQCPHHGASVSNVWPPILTEFHKHVVIGIYTLLEIILSENQDSILLHDLLLSICQEEEGREEGKHQNFHLHERLPGIQSKWPSVVPPCRNLSDLKPYVYTEWVSSTKACGKANPNPKDAHLQ</sequence>
<keyword evidence="2" id="KW-1185">Reference proteome</keyword>
<reference evidence="1" key="1">
    <citation type="submission" date="2020-11" db="EMBL/GenBank/DDBJ databases">
        <authorList>
            <person name="Tran Van P."/>
        </authorList>
    </citation>
    <scope>NUCLEOTIDE SEQUENCE</scope>
</reference>
<protein>
    <submittedName>
        <fullName evidence="1">Uncharacterized protein</fullName>
    </submittedName>
</protein>
<evidence type="ECO:0000313" key="1">
    <source>
        <dbReference type="EMBL" id="CAD7241214.1"/>
    </source>
</evidence>
<dbReference type="AlphaFoldDB" id="A0A7R8X042"/>
<proteinExistence type="predicted"/>
<dbReference type="Proteomes" id="UP000677054">
    <property type="component" value="Unassembled WGS sequence"/>
</dbReference>
<dbReference type="OrthoDB" id="10661556at2759"/>
<feature type="non-terminal residue" evidence="1">
    <location>
        <position position="285"/>
    </location>
</feature>
<name>A0A7R8X042_9CRUS</name>
<evidence type="ECO:0000313" key="2">
    <source>
        <dbReference type="Proteomes" id="UP000677054"/>
    </source>
</evidence>
<feature type="non-terminal residue" evidence="1">
    <location>
        <position position="1"/>
    </location>
</feature>
<dbReference type="EMBL" id="LR899626">
    <property type="protein sequence ID" value="CAD7241214.1"/>
    <property type="molecule type" value="Genomic_DNA"/>
</dbReference>